<keyword evidence="4 10" id="KW-0863">Zinc-finger</keyword>
<reference evidence="15" key="1">
    <citation type="submission" date="2021-06" db="EMBL/GenBank/DDBJ databases">
        <authorList>
            <consortium name="Wellcome Sanger Institute Data Sharing"/>
        </authorList>
    </citation>
    <scope>NUCLEOTIDE SEQUENCE [LARGE SCALE GENOMIC DNA]</scope>
</reference>
<dbReference type="SUPFAM" id="SSF52540">
    <property type="entry name" value="P-loop containing nucleoside triphosphate hydrolases"/>
    <property type="match status" value="2"/>
</dbReference>
<dbReference type="CDD" id="cd16509">
    <property type="entry name" value="RING-HC_HLTF"/>
    <property type="match status" value="1"/>
</dbReference>
<evidence type="ECO:0000256" key="1">
    <source>
        <dbReference type="ARBA" id="ARBA00004123"/>
    </source>
</evidence>
<keyword evidence="16" id="KW-1185">Reference proteome</keyword>
<dbReference type="SUPFAM" id="SSF57850">
    <property type="entry name" value="RING/U-box"/>
    <property type="match status" value="1"/>
</dbReference>
<dbReference type="PROSITE" id="PS51194">
    <property type="entry name" value="HELICASE_CTER"/>
    <property type="match status" value="1"/>
</dbReference>
<organism evidence="15 16">
    <name type="scientific">Erpetoichthys calabaricus</name>
    <name type="common">Rope fish</name>
    <name type="synonym">Calamoichthys calabaricus</name>
    <dbReference type="NCBI Taxonomy" id="27687"/>
    <lineage>
        <taxon>Eukaryota</taxon>
        <taxon>Metazoa</taxon>
        <taxon>Chordata</taxon>
        <taxon>Craniata</taxon>
        <taxon>Vertebrata</taxon>
        <taxon>Euteleostomi</taxon>
        <taxon>Actinopterygii</taxon>
        <taxon>Polypteriformes</taxon>
        <taxon>Polypteridae</taxon>
        <taxon>Erpetoichthys</taxon>
    </lineage>
</organism>
<dbReference type="GO" id="GO:0008270">
    <property type="term" value="F:zinc ion binding"/>
    <property type="evidence" value="ECO:0007669"/>
    <property type="project" value="UniProtKB-KW"/>
</dbReference>
<dbReference type="Gene3D" id="3.40.50.300">
    <property type="entry name" value="P-loop containing nucleotide triphosphate hydrolases"/>
    <property type="match status" value="1"/>
</dbReference>
<name>A0A8C4SYK1_ERPCA</name>
<evidence type="ECO:0000259" key="14">
    <source>
        <dbReference type="PROSITE" id="PS51194"/>
    </source>
</evidence>
<dbReference type="Ensembl" id="ENSECRT00000023290.1">
    <property type="protein sequence ID" value="ENSECRP00000022798.1"/>
    <property type="gene ID" value="ENSECRG00000015441.1"/>
</dbReference>
<dbReference type="InterPro" id="IPR027417">
    <property type="entry name" value="P-loop_NTPase"/>
</dbReference>
<sequence length="986" mass="110574">MQFVRKHNASHHRRLEGPSRLSFADFLFTSEEESLSQIVSSTIDDTMMGEDDSTVTELFGSLRGNVVGLRYYNGVVNKNEMVALVREPNNPHDSNAIQVNNIYGDKVGHIKRELAVPLAFIMDNNLAKIEGIVPFGVTNSFTMPVNLQFWGKTENRSAVIDKLNRHGYKLAPSSKLPASASNSYWSSMAFSPGKPKLAAVQITNEQLKNEFDKLFENLTEDKAKEMEPADAIGTPLLPHQKQALAWMVTQENSNDLPPFWEQKNNMYYNLLTNFAVRDKPTQVPGGLLSDEMGLGKTLSTIAVIVTNFHNGKPLPVKIKKEHLKKDKSPDWAAPPGLRLEKDKSKNVKVRSEGDKIKLKAAKAGSHSKREKSMVYITDSEDDGDDECPTKKMKSKVKTGKSEQCSKTGSFSLLMDDSEFATALQGTSSALTAKRISKTKGGGNSIKPSLKHNDIDINTRATLIICPLSVISNWLDQFEQHIRPEVNLNMYVYHGSERKRDPAFLSKQDVVLTTYNVITVDFTSGNASPLHQVNWLRVVLDEGHVIRNPGAFQTKAVLELKAIRRWILTGTPIQNSLKDIWPLVCFLKLKPFEVKEWWNRTIQRPVMLGDQEGLRRLQALLKSITLRRTKSTKIKGCPVVDLPERKVFVQHVVLSEEEKQIYESIKNESRTVIGRYFNEGTVLTNYADVLVILLRLRQLCCHPLLLGSSTNTNVSTGDATPLELRDSLINKMNLVLSSGSDEECAICLDSLRLPVITYCAHVYCKLCICQVIRTEKNAKCPLCRADININEIVEFPEEKSEAESEIKSKWLPSSKVDALMHELLKLRNEDPGVKSLVVSQFTAFLSLIEIPLRNAGFIFTRFDGSLSQSKRTTAIKSFQSSHPGSPTVMLLSLKAGGVGLNLTAASRVFLMDPAWNPAAEDQCFDRCHRLGQMKEVIITKFIVKDTVEENMMKMQEKKRDLATRALANKTSQGRQARIEEIKTLMDL</sequence>
<dbReference type="SMART" id="SM00490">
    <property type="entry name" value="HELICc"/>
    <property type="match status" value="1"/>
</dbReference>
<dbReference type="InterPro" id="IPR001841">
    <property type="entry name" value="Znf_RING"/>
</dbReference>
<dbReference type="Pfam" id="PF00176">
    <property type="entry name" value="SNF2-rel_dom"/>
    <property type="match status" value="1"/>
</dbReference>
<evidence type="ECO:0000256" key="7">
    <source>
        <dbReference type="ARBA" id="ARBA00022833"/>
    </source>
</evidence>
<evidence type="ECO:0000256" key="3">
    <source>
        <dbReference type="ARBA" id="ARBA00022741"/>
    </source>
</evidence>
<dbReference type="Proteomes" id="UP000694620">
    <property type="component" value="Chromosome 2"/>
</dbReference>
<dbReference type="InterPro" id="IPR049730">
    <property type="entry name" value="SNF2/RAD54-like_C"/>
</dbReference>
<dbReference type="GO" id="GO:0008094">
    <property type="term" value="F:ATP-dependent activity, acting on DNA"/>
    <property type="evidence" value="ECO:0007669"/>
    <property type="project" value="TreeGrafter"/>
</dbReference>
<dbReference type="PANTHER" id="PTHR45626:SF17">
    <property type="entry name" value="HELICASE-LIKE TRANSCRIPTION FACTOR"/>
    <property type="match status" value="1"/>
</dbReference>
<keyword evidence="6" id="KW-0347">Helicase</keyword>
<dbReference type="InterPro" id="IPR014905">
    <property type="entry name" value="HIRAN"/>
</dbReference>
<evidence type="ECO:0000259" key="13">
    <source>
        <dbReference type="PROSITE" id="PS51192"/>
    </source>
</evidence>
<dbReference type="SMART" id="SM00487">
    <property type="entry name" value="DEXDc"/>
    <property type="match status" value="1"/>
</dbReference>
<feature type="domain" description="RING-type" evidence="12">
    <location>
        <begin position="743"/>
        <end position="783"/>
    </location>
</feature>
<dbReference type="AlphaFoldDB" id="A0A8C4SYK1"/>
<keyword evidence="7" id="KW-0862">Zinc</keyword>
<dbReference type="GO" id="GO:0006281">
    <property type="term" value="P:DNA repair"/>
    <property type="evidence" value="ECO:0007669"/>
    <property type="project" value="TreeGrafter"/>
</dbReference>
<evidence type="ECO:0000256" key="4">
    <source>
        <dbReference type="ARBA" id="ARBA00022771"/>
    </source>
</evidence>
<dbReference type="GO" id="GO:0004386">
    <property type="term" value="F:helicase activity"/>
    <property type="evidence" value="ECO:0007669"/>
    <property type="project" value="UniProtKB-KW"/>
</dbReference>
<reference evidence="15" key="3">
    <citation type="submission" date="2025-09" db="UniProtKB">
        <authorList>
            <consortium name="Ensembl"/>
        </authorList>
    </citation>
    <scope>IDENTIFICATION</scope>
</reference>
<dbReference type="GO" id="GO:0005634">
    <property type="term" value="C:nucleus"/>
    <property type="evidence" value="ECO:0007669"/>
    <property type="project" value="UniProtKB-SubCell"/>
</dbReference>
<evidence type="ECO:0000313" key="15">
    <source>
        <dbReference type="Ensembl" id="ENSECRP00000022798.1"/>
    </source>
</evidence>
<dbReference type="GO" id="GO:0003676">
    <property type="term" value="F:nucleic acid binding"/>
    <property type="evidence" value="ECO:0007669"/>
    <property type="project" value="InterPro"/>
</dbReference>
<dbReference type="PROSITE" id="PS50089">
    <property type="entry name" value="ZF_RING_2"/>
    <property type="match status" value="1"/>
</dbReference>
<dbReference type="InterPro" id="IPR014001">
    <property type="entry name" value="Helicase_ATP-bd"/>
</dbReference>
<dbReference type="InterPro" id="IPR000330">
    <property type="entry name" value="SNF2_N"/>
</dbReference>
<dbReference type="PROSITE" id="PS51192">
    <property type="entry name" value="HELICASE_ATP_BIND_1"/>
    <property type="match status" value="1"/>
</dbReference>
<dbReference type="Gene3D" id="3.30.40.10">
    <property type="entry name" value="Zinc/RING finger domain, C3HC4 (zinc finger)"/>
    <property type="match status" value="1"/>
</dbReference>
<dbReference type="GO" id="GO:0005524">
    <property type="term" value="F:ATP binding"/>
    <property type="evidence" value="ECO:0007669"/>
    <property type="project" value="UniProtKB-KW"/>
</dbReference>
<keyword evidence="9" id="KW-0539">Nucleus</keyword>
<dbReference type="InterPro" id="IPR038718">
    <property type="entry name" value="SNF2-like_sf"/>
</dbReference>
<evidence type="ECO:0000256" key="5">
    <source>
        <dbReference type="ARBA" id="ARBA00022801"/>
    </source>
</evidence>
<evidence type="ECO:0000256" key="8">
    <source>
        <dbReference type="ARBA" id="ARBA00022840"/>
    </source>
</evidence>
<evidence type="ECO:0000256" key="9">
    <source>
        <dbReference type="ARBA" id="ARBA00023242"/>
    </source>
</evidence>
<dbReference type="InterPro" id="IPR017907">
    <property type="entry name" value="Znf_RING_CS"/>
</dbReference>
<evidence type="ECO:0000256" key="11">
    <source>
        <dbReference type="SAM" id="Coils"/>
    </source>
</evidence>
<evidence type="ECO:0000256" key="6">
    <source>
        <dbReference type="ARBA" id="ARBA00022806"/>
    </source>
</evidence>
<dbReference type="SMART" id="SM00910">
    <property type="entry name" value="HIRAN"/>
    <property type="match status" value="1"/>
</dbReference>
<evidence type="ECO:0000313" key="16">
    <source>
        <dbReference type="Proteomes" id="UP000694620"/>
    </source>
</evidence>
<dbReference type="PANTHER" id="PTHR45626">
    <property type="entry name" value="TRANSCRIPTION TERMINATION FACTOR 2-RELATED"/>
    <property type="match status" value="1"/>
</dbReference>
<protein>
    <submittedName>
        <fullName evidence="15">Helicase like transcription factor</fullName>
    </submittedName>
</protein>
<keyword evidence="8" id="KW-0067">ATP-binding</keyword>
<dbReference type="Pfam" id="PF08797">
    <property type="entry name" value="HIRAN"/>
    <property type="match status" value="1"/>
</dbReference>
<dbReference type="SMART" id="SM00184">
    <property type="entry name" value="RING"/>
    <property type="match status" value="1"/>
</dbReference>
<evidence type="ECO:0000259" key="12">
    <source>
        <dbReference type="PROSITE" id="PS50089"/>
    </source>
</evidence>
<feature type="domain" description="Helicase ATP-binding" evidence="13">
    <location>
        <begin position="461"/>
        <end position="589"/>
    </location>
</feature>
<dbReference type="Gene3D" id="3.40.50.10810">
    <property type="entry name" value="Tandem AAA-ATPase domain"/>
    <property type="match status" value="2"/>
</dbReference>
<accession>A0A8C4SYK1</accession>
<dbReference type="InterPro" id="IPR001650">
    <property type="entry name" value="Helicase_C-like"/>
</dbReference>
<dbReference type="InterPro" id="IPR050628">
    <property type="entry name" value="SNF2_RAD54_helicase_TF"/>
</dbReference>
<dbReference type="PROSITE" id="PS00518">
    <property type="entry name" value="ZF_RING_1"/>
    <property type="match status" value="1"/>
</dbReference>
<feature type="coiled-coil region" evidence="11">
    <location>
        <begin position="197"/>
        <end position="224"/>
    </location>
</feature>
<keyword evidence="3" id="KW-0547">Nucleotide-binding</keyword>
<keyword evidence="11" id="KW-0175">Coiled coil</keyword>
<dbReference type="Pfam" id="PF13923">
    <property type="entry name" value="zf-C3HC4_2"/>
    <property type="match status" value="1"/>
</dbReference>
<keyword evidence="5" id="KW-0378">Hydrolase</keyword>
<dbReference type="Gene3D" id="3.30.70.2330">
    <property type="match status" value="1"/>
</dbReference>
<feature type="domain" description="Helicase C-terminal" evidence="14">
    <location>
        <begin position="817"/>
        <end position="981"/>
    </location>
</feature>
<proteinExistence type="predicted"/>
<evidence type="ECO:0000256" key="2">
    <source>
        <dbReference type="ARBA" id="ARBA00022723"/>
    </source>
</evidence>
<gene>
    <name evidence="15" type="primary">HLTF</name>
    <name evidence="15" type="synonym">hltf</name>
</gene>
<dbReference type="GeneTree" id="ENSGT00910000144305"/>
<comment type="subcellular location">
    <subcellularLocation>
        <location evidence="1">Nucleus</location>
    </subcellularLocation>
</comment>
<keyword evidence="2" id="KW-0479">Metal-binding</keyword>
<evidence type="ECO:0000256" key="10">
    <source>
        <dbReference type="PROSITE-ProRule" id="PRU00175"/>
    </source>
</evidence>
<dbReference type="GO" id="GO:0016818">
    <property type="term" value="F:hydrolase activity, acting on acid anhydrides, in phosphorus-containing anhydrides"/>
    <property type="evidence" value="ECO:0007669"/>
    <property type="project" value="InterPro"/>
</dbReference>
<reference evidence="15" key="2">
    <citation type="submission" date="2025-08" db="UniProtKB">
        <authorList>
            <consortium name="Ensembl"/>
        </authorList>
    </citation>
    <scope>IDENTIFICATION</scope>
</reference>
<dbReference type="Pfam" id="PF00271">
    <property type="entry name" value="Helicase_C"/>
    <property type="match status" value="1"/>
</dbReference>
<dbReference type="InterPro" id="IPR013083">
    <property type="entry name" value="Znf_RING/FYVE/PHD"/>
</dbReference>
<dbReference type="CDD" id="cd18793">
    <property type="entry name" value="SF2_C_SNF"/>
    <property type="match status" value="1"/>
</dbReference>